<dbReference type="Pfam" id="PF09485">
    <property type="entry name" value="CRISPR_Cse2"/>
    <property type="match status" value="1"/>
</dbReference>
<dbReference type="AlphaFoldDB" id="A0A5J5DSZ5"/>
<organism evidence="2 3">
    <name type="scientific">Bifidobacterium vespertilionis</name>
    <dbReference type="NCBI Taxonomy" id="2562524"/>
    <lineage>
        <taxon>Bacteria</taxon>
        <taxon>Bacillati</taxon>
        <taxon>Actinomycetota</taxon>
        <taxon>Actinomycetes</taxon>
        <taxon>Bifidobacteriales</taxon>
        <taxon>Bifidobacteriaceae</taxon>
        <taxon>Bifidobacterium</taxon>
    </lineage>
</organism>
<dbReference type="CDD" id="cd09731">
    <property type="entry name" value="Cse2_I-E"/>
    <property type="match status" value="1"/>
</dbReference>
<dbReference type="Gene3D" id="1.10.520.40">
    <property type="entry name" value="CRISPR-associated protein Cse2"/>
    <property type="match status" value="1"/>
</dbReference>
<keyword evidence="4" id="KW-1185">Reference proteome</keyword>
<dbReference type="EMBL" id="RZOA01000025">
    <property type="protein sequence ID" value="KAA8821769.1"/>
    <property type="molecule type" value="Genomic_DNA"/>
</dbReference>
<comment type="caution">
    <text evidence="2">The sequence shown here is derived from an EMBL/GenBank/DDBJ whole genome shotgun (WGS) entry which is preliminary data.</text>
</comment>
<dbReference type="NCBIfam" id="TIGR02548">
    <property type="entry name" value="casB_cse2"/>
    <property type="match status" value="1"/>
</dbReference>
<name>A0A5J5DSZ5_9BIFI</name>
<reference evidence="3 4" key="1">
    <citation type="journal article" date="2019" name="Syst. Appl. Microbiol.">
        <title>Characterization of Bifidobacterium species in feaces of the Egyptian fruit bat: Description of B. vespertilionis sp. nov. and B. rousetti sp. nov.</title>
        <authorList>
            <person name="Modesto M."/>
            <person name="Satti M."/>
            <person name="Watanabe K."/>
            <person name="Puglisi E."/>
            <person name="Morelli L."/>
            <person name="Huang C.-H."/>
            <person name="Liou J.-S."/>
            <person name="Miyashita M."/>
            <person name="Tamura T."/>
            <person name="Saito S."/>
            <person name="Mori K."/>
            <person name="Huang L."/>
            <person name="Sciavilla P."/>
            <person name="Sandri C."/>
            <person name="Spiezio C."/>
            <person name="Vitali F."/>
            <person name="Cavalieri D."/>
            <person name="Perpetuini G."/>
            <person name="Tofalo R."/>
            <person name="Bonetti A."/>
            <person name="Arita M."/>
            <person name="Mattarelli P."/>
        </authorList>
    </citation>
    <scope>NUCLEOTIDE SEQUENCE [LARGE SCALE GENOMIC DNA]</scope>
    <source>
        <strain evidence="1 4">RST16</strain>
        <strain evidence="2 3">RST8</strain>
    </source>
</reference>
<dbReference type="InterPro" id="IPR038287">
    <property type="entry name" value="Cse2_sf"/>
</dbReference>
<evidence type="ECO:0000313" key="2">
    <source>
        <dbReference type="EMBL" id="KAA8821769.1"/>
    </source>
</evidence>
<evidence type="ECO:0000313" key="1">
    <source>
        <dbReference type="EMBL" id="KAA8816707.1"/>
    </source>
</evidence>
<gene>
    <name evidence="2" type="primary">casB</name>
    <name evidence="2" type="ORF">EM848_10275</name>
    <name evidence="1" type="ORF">EMO90_11380</name>
</gene>
<dbReference type="InterPro" id="IPR013382">
    <property type="entry name" value="CRISPR-assoc_prot_Cse2"/>
</dbReference>
<dbReference type="Proteomes" id="UP000374630">
    <property type="component" value="Unassembled WGS sequence"/>
</dbReference>
<proteinExistence type="predicted"/>
<dbReference type="RefSeq" id="WP_150354838.1">
    <property type="nucleotide sequence ID" value="NZ_RZNZ01000021.1"/>
</dbReference>
<evidence type="ECO:0000313" key="4">
    <source>
        <dbReference type="Proteomes" id="UP000374630"/>
    </source>
</evidence>
<protein>
    <submittedName>
        <fullName evidence="2">Type I-E CRISPR-associated protein Cse2/CasB</fullName>
    </submittedName>
</protein>
<dbReference type="EMBL" id="RZNZ01000021">
    <property type="protein sequence ID" value="KAA8816707.1"/>
    <property type="molecule type" value="Genomic_DNA"/>
</dbReference>
<evidence type="ECO:0000313" key="3">
    <source>
        <dbReference type="Proteomes" id="UP000345527"/>
    </source>
</evidence>
<accession>A0A5J5DSZ5</accession>
<dbReference type="OrthoDB" id="4808431at2"/>
<dbReference type="Proteomes" id="UP000345527">
    <property type="component" value="Unassembled WGS sequence"/>
</dbReference>
<sequence>MAEYIKLTPFGAWVSARVHQLVTGGRAQSGIRHKGYLQNDSYATAAMAKLRHAAGHEAGADPDVFEWTMPDTDDTNVTGRVDLHPYSPTPQELAAHTAITLFALHQQSIRDMSMHTDENVSLGYAVGLMAYGNFNESGIRHAFDRLQTANSWKETARHARTLVSLLRRERIPLNYGLLAQHLMYLRANRELANGVRLRWGRDFQSAYRRRQTEDRQPQQS</sequence>